<evidence type="ECO:0000256" key="6">
    <source>
        <dbReference type="ARBA" id="ARBA00038050"/>
    </source>
</evidence>
<evidence type="ECO:0000313" key="10">
    <source>
        <dbReference type="EMBL" id="KZX16925.1"/>
    </source>
</evidence>
<dbReference type="InterPro" id="IPR034759">
    <property type="entry name" value="Pept_tRNA_hydro_arch"/>
</dbReference>
<accession>A0A166ERB6</accession>
<keyword evidence="4 9" id="KW-0963">Cytoplasm</keyword>
<dbReference type="HAMAP" id="MF_00628">
    <property type="entry name" value="Pept_tRNA_hydro_arch"/>
    <property type="match status" value="1"/>
</dbReference>
<dbReference type="EMBL" id="LWMW01000084">
    <property type="protein sequence ID" value="KZX16925.1"/>
    <property type="molecule type" value="Genomic_DNA"/>
</dbReference>
<organism evidence="10 11">
    <name type="scientific">Methanobrevibacter cuticularis</name>
    <dbReference type="NCBI Taxonomy" id="47311"/>
    <lineage>
        <taxon>Archaea</taxon>
        <taxon>Methanobacteriati</taxon>
        <taxon>Methanobacteriota</taxon>
        <taxon>Methanomada group</taxon>
        <taxon>Methanobacteria</taxon>
        <taxon>Methanobacteriales</taxon>
        <taxon>Methanobacteriaceae</taxon>
        <taxon>Methanobrevibacter</taxon>
    </lineage>
</organism>
<dbReference type="GO" id="GO:0005829">
    <property type="term" value="C:cytosol"/>
    <property type="evidence" value="ECO:0007669"/>
    <property type="project" value="TreeGrafter"/>
</dbReference>
<keyword evidence="11" id="KW-1185">Reference proteome</keyword>
<dbReference type="Gene3D" id="3.40.1490.10">
    <property type="entry name" value="Bit1"/>
    <property type="match status" value="1"/>
</dbReference>
<evidence type="ECO:0000256" key="9">
    <source>
        <dbReference type="HAMAP-Rule" id="MF_00628"/>
    </source>
</evidence>
<dbReference type="PATRIC" id="fig|47311.3.peg.550"/>
<dbReference type="PANTHER" id="PTHR12649">
    <property type="entry name" value="PEPTIDYL-TRNA HYDROLASE 2"/>
    <property type="match status" value="1"/>
</dbReference>
<evidence type="ECO:0000256" key="3">
    <source>
        <dbReference type="ARBA" id="ARBA00013260"/>
    </source>
</evidence>
<dbReference type="CDD" id="cd02430">
    <property type="entry name" value="PTH2"/>
    <property type="match status" value="1"/>
</dbReference>
<evidence type="ECO:0000256" key="7">
    <source>
        <dbReference type="ARBA" id="ARBA00048707"/>
    </source>
</evidence>
<dbReference type="PANTHER" id="PTHR12649:SF11">
    <property type="entry name" value="PEPTIDYL-TRNA HYDROLASE 2, MITOCHONDRIAL"/>
    <property type="match status" value="1"/>
</dbReference>
<dbReference type="NCBIfam" id="NF003314">
    <property type="entry name" value="PRK04322.1"/>
    <property type="match status" value="1"/>
</dbReference>
<dbReference type="RefSeq" id="WP_067258453.1">
    <property type="nucleotide sequence ID" value="NZ_LWMW01000084.1"/>
</dbReference>
<dbReference type="Proteomes" id="UP000077275">
    <property type="component" value="Unassembled WGS sequence"/>
</dbReference>
<keyword evidence="5 9" id="KW-0378">Hydrolase</keyword>
<dbReference type="OrthoDB" id="6075at2157"/>
<evidence type="ECO:0000256" key="1">
    <source>
        <dbReference type="ARBA" id="ARBA00003043"/>
    </source>
</evidence>
<dbReference type="STRING" id="47311.MBCUT_04760"/>
<dbReference type="InterPro" id="IPR023476">
    <property type="entry name" value="Pep_tRNA_hydro_II_dom_sf"/>
</dbReference>
<evidence type="ECO:0000256" key="5">
    <source>
        <dbReference type="ARBA" id="ARBA00022801"/>
    </source>
</evidence>
<dbReference type="NCBIfam" id="TIGR00283">
    <property type="entry name" value="arch_pth2"/>
    <property type="match status" value="1"/>
</dbReference>
<comment type="catalytic activity">
    <reaction evidence="7 9">
        <text>an N-acyl-L-alpha-aminoacyl-tRNA + H2O = an N-acyl-L-amino acid + a tRNA + H(+)</text>
        <dbReference type="Rhea" id="RHEA:54448"/>
        <dbReference type="Rhea" id="RHEA-COMP:10123"/>
        <dbReference type="Rhea" id="RHEA-COMP:13883"/>
        <dbReference type="ChEBI" id="CHEBI:15377"/>
        <dbReference type="ChEBI" id="CHEBI:15378"/>
        <dbReference type="ChEBI" id="CHEBI:59874"/>
        <dbReference type="ChEBI" id="CHEBI:78442"/>
        <dbReference type="ChEBI" id="CHEBI:138191"/>
        <dbReference type="EC" id="3.1.1.29"/>
    </reaction>
</comment>
<comment type="caution">
    <text evidence="10">The sequence shown here is derived from an EMBL/GenBank/DDBJ whole genome shotgun (WGS) entry which is preliminary data.</text>
</comment>
<comment type="subcellular location">
    <subcellularLocation>
        <location evidence="2 9">Cytoplasm</location>
    </subcellularLocation>
</comment>
<reference evidence="10 11" key="1">
    <citation type="submission" date="2016-04" db="EMBL/GenBank/DDBJ databases">
        <title>Genome sequence of Methanobrevibacter cuticularis DSM 11139.</title>
        <authorList>
            <person name="Poehlein A."/>
            <person name="Seedorf H."/>
            <person name="Daniel R."/>
        </authorList>
    </citation>
    <scope>NUCLEOTIDE SEQUENCE [LARGE SCALE GENOMIC DNA]</scope>
    <source>
        <strain evidence="10 11">DSM 11139</strain>
    </source>
</reference>
<proteinExistence type="inferred from homology"/>
<evidence type="ECO:0000256" key="8">
    <source>
        <dbReference type="ARBA" id="ARBA00050038"/>
    </source>
</evidence>
<dbReference type="GO" id="GO:0006412">
    <property type="term" value="P:translation"/>
    <property type="evidence" value="ECO:0007669"/>
    <property type="project" value="UniProtKB-UniRule"/>
</dbReference>
<dbReference type="Pfam" id="PF01981">
    <property type="entry name" value="PTH2"/>
    <property type="match status" value="1"/>
</dbReference>
<dbReference type="FunFam" id="3.40.1490.10:FF:000001">
    <property type="entry name" value="Peptidyl-tRNA hydrolase 2"/>
    <property type="match status" value="1"/>
</dbReference>
<dbReference type="SUPFAM" id="SSF102462">
    <property type="entry name" value="Peptidyl-tRNA hydrolase II"/>
    <property type="match status" value="1"/>
</dbReference>
<comment type="similarity">
    <text evidence="6 9">Belongs to the PTH2 family.</text>
</comment>
<evidence type="ECO:0000256" key="2">
    <source>
        <dbReference type="ARBA" id="ARBA00004496"/>
    </source>
</evidence>
<evidence type="ECO:0000256" key="4">
    <source>
        <dbReference type="ARBA" id="ARBA00022490"/>
    </source>
</evidence>
<gene>
    <name evidence="9" type="primary">pth</name>
    <name evidence="10" type="ORF">MBCUT_04760</name>
</gene>
<dbReference type="InterPro" id="IPR002833">
    <property type="entry name" value="PTH2"/>
</dbReference>
<dbReference type="AlphaFoldDB" id="A0A166ERB6"/>
<protein>
    <recommendedName>
        <fullName evidence="8 9">Peptidyl-tRNA hydrolase</fullName>
        <shortName evidence="9">PTH</shortName>
        <ecNumber evidence="3 9">3.1.1.29</ecNumber>
    </recommendedName>
</protein>
<sequence length="113" mass="12689">MKQVMIVRNDLKLSKGKTAAQCCHACLGSYRKADPEKIRKWSNDGEKKVIVKVNSLEELFEIKEIAKKNNIPNYLVKDAGRTEIPRGTFTCLGLGPDEDEIIDKVTNDLKLLG</sequence>
<name>A0A166ERB6_9EURY</name>
<evidence type="ECO:0000313" key="11">
    <source>
        <dbReference type="Proteomes" id="UP000077275"/>
    </source>
</evidence>
<dbReference type="GO" id="GO:0004045">
    <property type="term" value="F:peptidyl-tRNA hydrolase activity"/>
    <property type="evidence" value="ECO:0007669"/>
    <property type="project" value="UniProtKB-UniRule"/>
</dbReference>
<dbReference type="EC" id="3.1.1.29" evidence="3 9"/>
<comment type="function">
    <text evidence="1 9">The natural substrate for this enzyme may be peptidyl-tRNAs which drop off the ribosome during protein synthesis.</text>
</comment>